<protein>
    <submittedName>
        <fullName evidence="1">Uncharacterized protein</fullName>
    </submittedName>
</protein>
<comment type="caution">
    <text evidence="1">The sequence shown here is derived from an EMBL/GenBank/DDBJ whole genome shotgun (WGS) entry which is preliminary data.</text>
</comment>
<sequence>MNMVTNDFKLLPIDVPWNQQDEAKTKKAIETIQKEFHLSVRTRLIDISMRR</sequence>
<name>A0A0K9Q5H7_ZOSMR</name>
<dbReference type="EMBL" id="LFYR01000122">
    <property type="protein sequence ID" value="KMZ75700.1"/>
    <property type="molecule type" value="Genomic_DNA"/>
</dbReference>
<accession>A0A0K9Q5H7</accession>
<dbReference type="Proteomes" id="UP000036987">
    <property type="component" value="Unassembled WGS sequence"/>
</dbReference>
<proteinExistence type="predicted"/>
<evidence type="ECO:0000313" key="2">
    <source>
        <dbReference type="Proteomes" id="UP000036987"/>
    </source>
</evidence>
<reference evidence="2" key="1">
    <citation type="journal article" date="2016" name="Nature">
        <title>The genome of the seagrass Zostera marina reveals angiosperm adaptation to the sea.</title>
        <authorList>
            <person name="Olsen J.L."/>
            <person name="Rouze P."/>
            <person name="Verhelst B."/>
            <person name="Lin Y.-C."/>
            <person name="Bayer T."/>
            <person name="Collen J."/>
            <person name="Dattolo E."/>
            <person name="De Paoli E."/>
            <person name="Dittami S."/>
            <person name="Maumus F."/>
            <person name="Michel G."/>
            <person name="Kersting A."/>
            <person name="Lauritano C."/>
            <person name="Lohaus R."/>
            <person name="Toepel M."/>
            <person name="Tonon T."/>
            <person name="Vanneste K."/>
            <person name="Amirebrahimi M."/>
            <person name="Brakel J."/>
            <person name="Bostroem C."/>
            <person name="Chovatia M."/>
            <person name="Grimwood J."/>
            <person name="Jenkins J.W."/>
            <person name="Jueterbock A."/>
            <person name="Mraz A."/>
            <person name="Stam W.T."/>
            <person name="Tice H."/>
            <person name="Bornberg-Bauer E."/>
            <person name="Green P.J."/>
            <person name="Pearson G.A."/>
            <person name="Procaccini G."/>
            <person name="Duarte C.M."/>
            <person name="Schmutz J."/>
            <person name="Reusch T.B.H."/>
            <person name="Van de Peer Y."/>
        </authorList>
    </citation>
    <scope>NUCLEOTIDE SEQUENCE [LARGE SCALE GENOMIC DNA]</scope>
    <source>
        <strain evidence="2">cv. Finnish</strain>
    </source>
</reference>
<dbReference type="AlphaFoldDB" id="A0A0K9Q5H7"/>
<organism evidence="1 2">
    <name type="scientific">Zostera marina</name>
    <name type="common">Eelgrass</name>
    <dbReference type="NCBI Taxonomy" id="29655"/>
    <lineage>
        <taxon>Eukaryota</taxon>
        <taxon>Viridiplantae</taxon>
        <taxon>Streptophyta</taxon>
        <taxon>Embryophyta</taxon>
        <taxon>Tracheophyta</taxon>
        <taxon>Spermatophyta</taxon>
        <taxon>Magnoliopsida</taxon>
        <taxon>Liliopsida</taxon>
        <taxon>Zosteraceae</taxon>
        <taxon>Zostera</taxon>
    </lineage>
</organism>
<keyword evidence="2" id="KW-1185">Reference proteome</keyword>
<evidence type="ECO:0000313" key="1">
    <source>
        <dbReference type="EMBL" id="KMZ75700.1"/>
    </source>
</evidence>
<gene>
    <name evidence="1" type="ORF">ZOSMA_1110G00010</name>
</gene>